<evidence type="ECO:0000256" key="2">
    <source>
        <dbReference type="ARBA" id="ARBA00005417"/>
    </source>
</evidence>
<keyword evidence="5 7" id="KW-0067">ATP-binding</keyword>
<comment type="subcellular location">
    <subcellularLocation>
        <location evidence="1">Cell inner membrane</location>
        <topology evidence="1">Peripheral membrane protein</topology>
    </subcellularLocation>
</comment>
<protein>
    <submittedName>
        <fullName evidence="7">ABC transporter ATP-binding protein</fullName>
    </submittedName>
</protein>
<evidence type="ECO:0000313" key="7">
    <source>
        <dbReference type="EMBL" id="WCT74106.1"/>
    </source>
</evidence>
<dbReference type="Pfam" id="PF00005">
    <property type="entry name" value="ABC_tran"/>
    <property type="match status" value="2"/>
</dbReference>
<organism evidence="7 8">
    <name type="scientific">Sphingomonas naphthae</name>
    <dbReference type="NCBI Taxonomy" id="1813468"/>
    <lineage>
        <taxon>Bacteria</taxon>
        <taxon>Pseudomonadati</taxon>
        <taxon>Pseudomonadota</taxon>
        <taxon>Alphaproteobacteria</taxon>
        <taxon>Sphingomonadales</taxon>
        <taxon>Sphingomonadaceae</taxon>
        <taxon>Sphingomonas</taxon>
    </lineage>
</organism>
<keyword evidence="8" id="KW-1185">Reference proteome</keyword>
<feature type="domain" description="ABC transporter" evidence="6">
    <location>
        <begin position="4"/>
        <end position="245"/>
    </location>
</feature>
<proteinExistence type="inferred from homology"/>
<feature type="domain" description="ABC transporter" evidence="6">
    <location>
        <begin position="268"/>
        <end position="509"/>
    </location>
</feature>
<evidence type="ECO:0000313" key="8">
    <source>
        <dbReference type="Proteomes" id="UP001220395"/>
    </source>
</evidence>
<dbReference type="EMBL" id="CP117411">
    <property type="protein sequence ID" value="WCT74106.1"/>
    <property type="molecule type" value="Genomic_DNA"/>
</dbReference>
<dbReference type="InterPro" id="IPR003439">
    <property type="entry name" value="ABC_transporter-like_ATP-bd"/>
</dbReference>
<dbReference type="PROSITE" id="PS50893">
    <property type="entry name" value="ABC_TRANSPORTER_2"/>
    <property type="match status" value="2"/>
</dbReference>
<dbReference type="InterPro" id="IPR003593">
    <property type="entry name" value="AAA+_ATPase"/>
</dbReference>
<dbReference type="InterPro" id="IPR017871">
    <property type="entry name" value="ABC_transporter-like_CS"/>
</dbReference>
<dbReference type="GO" id="GO:0005524">
    <property type="term" value="F:ATP binding"/>
    <property type="evidence" value="ECO:0007669"/>
    <property type="project" value="UniProtKB-KW"/>
</dbReference>
<dbReference type="RefSeq" id="WP_273688876.1">
    <property type="nucleotide sequence ID" value="NZ_CP117411.1"/>
</dbReference>
<dbReference type="PANTHER" id="PTHR43776:SF7">
    <property type="entry name" value="D,D-DIPEPTIDE TRANSPORT ATP-BINDING PROTEIN DDPF-RELATED"/>
    <property type="match status" value="1"/>
</dbReference>
<gene>
    <name evidence="7" type="ORF">PQ455_02420</name>
</gene>
<evidence type="ECO:0000259" key="6">
    <source>
        <dbReference type="PROSITE" id="PS50893"/>
    </source>
</evidence>
<dbReference type="CDD" id="cd03257">
    <property type="entry name" value="ABC_NikE_OppD_transporters"/>
    <property type="match status" value="2"/>
</dbReference>
<accession>A0ABY7TM88</accession>
<keyword evidence="4" id="KW-0547">Nucleotide-binding</keyword>
<evidence type="ECO:0000256" key="3">
    <source>
        <dbReference type="ARBA" id="ARBA00022448"/>
    </source>
</evidence>
<comment type="similarity">
    <text evidence="2">Belongs to the ABC transporter superfamily.</text>
</comment>
<dbReference type="InterPro" id="IPR013563">
    <property type="entry name" value="Oligopep_ABC_C"/>
</dbReference>
<sequence length="520" mass="53644">MTVYAVEGLGVAAGGRGIVEGVSFTIGRGECVALAGASGSGKSQTCLAPFGLSPLVATGSARLAGAELIGRPERELRRLRGANVGFIFQQPLTALTPHLTVGRQLSGAWVRAGAAAPSRGEMVAALERVGIDRAAERLDQYPHRLSGGQRQRVMIAMAIAARPKLLVADEPTTALDAAIRADILSLIDRLRAEEGLGVLLVSHDLPAIAAHADRVLVMNEGRVVEQGASSAILAAPADPYTRALIAAVPALDGPAPDLPAVGAPLLVAEGIGVAFARPGWRRGTVAAVAEAGLTVAGGEGLAIVGGSGSGKSTLARAIARLGPCDVGTVAWEGAVWPPRGRFPRDARRLIQPVFQDPVASLDPQWTVADIVAEPLRHLAPGTDPAPKVAAMLAEVGLDPDFAARRPATLSGGQAQRVAIARALVVEPRLLLLDEATSALDVLVGGRILALLARLQRERGLALLVITHDLGVARALCHRTAVIEAGRIVEEGPTDALIAAPRHPATRRLVEAGIASHKVSA</sequence>
<dbReference type="SUPFAM" id="SSF52540">
    <property type="entry name" value="P-loop containing nucleoside triphosphate hydrolases"/>
    <property type="match status" value="2"/>
</dbReference>
<keyword evidence="3" id="KW-0813">Transport</keyword>
<evidence type="ECO:0000256" key="4">
    <source>
        <dbReference type="ARBA" id="ARBA00022741"/>
    </source>
</evidence>
<name>A0ABY7TM88_9SPHN</name>
<dbReference type="InterPro" id="IPR050319">
    <property type="entry name" value="ABC_transp_ATP-bind"/>
</dbReference>
<dbReference type="PANTHER" id="PTHR43776">
    <property type="entry name" value="TRANSPORT ATP-BINDING PROTEIN"/>
    <property type="match status" value="1"/>
</dbReference>
<evidence type="ECO:0000256" key="1">
    <source>
        <dbReference type="ARBA" id="ARBA00004417"/>
    </source>
</evidence>
<dbReference type="InterPro" id="IPR027417">
    <property type="entry name" value="P-loop_NTPase"/>
</dbReference>
<dbReference type="SMART" id="SM00382">
    <property type="entry name" value="AAA"/>
    <property type="match status" value="2"/>
</dbReference>
<dbReference type="Proteomes" id="UP001220395">
    <property type="component" value="Chromosome"/>
</dbReference>
<evidence type="ECO:0000256" key="5">
    <source>
        <dbReference type="ARBA" id="ARBA00022840"/>
    </source>
</evidence>
<dbReference type="PROSITE" id="PS00211">
    <property type="entry name" value="ABC_TRANSPORTER_1"/>
    <property type="match status" value="2"/>
</dbReference>
<dbReference type="Gene3D" id="3.40.50.300">
    <property type="entry name" value="P-loop containing nucleotide triphosphate hydrolases"/>
    <property type="match status" value="2"/>
</dbReference>
<dbReference type="Pfam" id="PF08352">
    <property type="entry name" value="oligo_HPY"/>
    <property type="match status" value="1"/>
</dbReference>
<reference evidence="7 8" key="1">
    <citation type="submission" date="2023-02" db="EMBL/GenBank/DDBJ databases">
        <title>Genome sequence of Sphingomonas naphthae.</title>
        <authorList>
            <person name="Kim S."/>
            <person name="Heo J."/>
            <person name="Kwon S.-W."/>
        </authorList>
    </citation>
    <scope>NUCLEOTIDE SEQUENCE [LARGE SCALE GENOMIC DNA]</scope>
    <source>
        <strain evidence="7 8">KACC 18716</strain>
    </source>
</reference>